<dbReference type="InterPro" id="IPR036420">
    <property type="entry name" value="BRCT_dom_sf"/>
</dbReference>
<dbReference type="AlphaFoldDB" id="A0A498LJE4"/>
<dbReference type="Proteomes" id="UP000290572">
    <property type="component" value="Unassembled WGS sequence"/>
</dbReference>
<evidence type="ECO:0000313" key="8">
    <source>
        <dbReference type="EMBL" id="RXN05747.1"/>
    </source>
</evidence>
<feature type="region of interest" description="Disordered" evidence="6">
    <location>
        <begin position="112"/>
        <end position="209"/>
    </location>
</feature>
<dbReference type="GO" id="GO:0060261">
    <property type="term" value="P:positive regulation of transcription initiation by RNA polymerase II"/>
    <property type="evidence" value="ECO:0007669"/>
    <property type="project" value="TreeGrafter"/>
</dbReference>
<gene>
    <name evidence="8" type="ORF">ROHU_033242</name>
</gene>
<dbReference type="InterPro" id="IPR001357">
    <property type="entry name" value="BRCT_dom"/>
</dbReference>
<evidence type="ECO:0000256" key="3">
    <source>
        <dbReference type="ARBA" id="ARBA00023242"/>
    </source>
</evidence>
<evidence type="ECO:0000256" key="1">
    <source>
        <dbReference type="ARBA" id="ARBA00004123"/>
    </source>
</evidence>
<feature type="domain" description="BRCT" evidence="7">
    <location>
        <begin position="8"/>
        <end position="109"/>
    </location>
</feature>
<keyword evidence="3" id="KW-0539">Nucleus</keyword>
<dbReference type="CDD" id="cd18440">
    <property type="entry name" value="BRCT_PAXIP1_rpt6"/>
    <property type="match status" value="1"/>
</dbReference>
<dbReference type="CDD" id="cd17714">
    <property type="entry name" value="BRCT_PAXIP1_rpt1"/>
    <property type="match status" value="1"/>
</dbReference>
<dbReference type="Pfam" id="PF12738">
    <property type="entry name" value="PTCB-BRCT"/>
    <property type="match status" value="1"/>
</dbReference>
<evidence type="ECO:0000256" key="5">
    <source>
        <dbReference type="ARBA" id="ARBA00030146"/>
    </source>
</evidence>
<accession>A0A498LJE4</accession>
<feature type="compositionally biased region" description="Low complexity" evidence="6">
    <location>
        <begin position="145"/>
        <end position="155"/>
    </location>
</feature>
<dbReference type="Pfam" id="PF16770">
    <property type="entry name" value="RTT107_BRCT_5"/>
    <property type="match status" value="1"/>
</dbReference>
<sequence>MSEDDLKVPEELFKDVKFYVVGDIDQKVVQLLKAGKGKEVSYNALATHIIAEDGDNPEVSESREVFDLPVVKAKYECALRHSNIKIVTPEWILDSVKEKNRKDETLYHPRLTVYEAPEEEGSEYENERSSEGSYSDRRSPHSRRSSPTSSRDASPVGRRSRSPTPKHERKSELMFDDSDDSSPEKEDRNLNWTPAEVPQPGPAKRRLQPGKETGLINLCANVPPVPGGFGPPDARLVGTGGGVPLGVERADVMGGWNPAARTLRNITNNTDTQQASRPSNVAHTQTMLQPPVMPTQLHQLFGHEPGQDIPEEGFLVGCIFAIADYPEQMADKQLLATWKRALREGKRCVTAHWLNTVLKKKRMVPPHRTLHLPFSFPPGAKPCSQHIISVTGFVDSDRDDLKLMAYLAGARYTGYLCRSNTVLICKEPSGLKYEKAKEWRIPCVNAQWLCDILLGHFEALRQIQHSRYSQFNLPEPLAPNPHLVHNLLSAWRIPVKISPEALVSLRLQLKQKQADVGSQPPSKRPRLEELPTPTKKLPPESTPFVLFTGFEPLQAQQYIKKLYDLGGEVADSAQKCTHLVANKVTRTVKFLTAVSVVKHIVTPEWLEESWKSQKFVDEQSYMLRDAEAEVLFCFSLEESLKRAHAAPLFKGKYFYITPGICPSLSTMKVIVESAGGKVLSKQPSYRKIMEHKQNKNLPEIILITCENDSHLCREYFLKNIDVYTAELILTGVLTQTLDYESYPFKMRARFNTLLLNSF</sequence>
<keyword evidence="2" id="KW-0227">DNA damage</keyword>
<dbReference type="PANTHER" id="PTHR23196:SF1">
    <property type="entry name" value="PAX-INTERACTING PROTEIN 1"/>
    <property type="match status" value="1"/>
</dbReference>
<feature type="domain" description="BRCT" evidence="7">
    <location>
        <begin position="542"/>
        <end position="623"/>
    </location>
</feature>
<dbReference type="CDD" id="cd17712">
    <property type="entry name" value="BRCT_PAXIP1_rpt5"/>
    <property type="match status" value="1"/>
</dbReference>
<feature type="domain" description="BRCT" evidence="7">
    <location>
        <begin position="378"/>
        <end position="449"/>
    </location>
</feature>
<evidence type="ECO:0000313" key="9">
    <source>
        <dbReference type="Proteomes" id="UP000290572"/>
    </source>
</evidence>
<evidence type="ECO:0000259" key="7">
    <source>
        <dbReference type="PROSITE" id="PS50172"/>
    </source>
</evidence>
<comment type="caution">
    <text evidence="8">The sequence shown here is derived from an EMBL/GenBank/DDBJ whole genome shotgun (WGS) entry which is preliminary data.</text>
</comment>
<feature type="region of interest" description="Disordered" evidence="6">
    <location>
        <begin position="513"/>
        <end position="537"/>
    </location>
</feature>
<evidence type="ECO:0000256" key="2">
    <source>
        <dbReference type="ARBA" id="ARBA00022763"/>
    </source>
</evidence>
<dbReference type="EMBL" id="QBIY01013392">
    <property type="protein sequence ID" value="RXN05747.1"/>
    <property type="molecule type" value="Genomic_DNA"/>
</dbReference>
<reference evidence="8 9" key="1">
    <citation type="submission" date="2018-03" db="EMBL/GenBank/DDBJ databases">
        <title>Draft genome sequence of Rohu Carp (Labeo rohita).</title>
        <authorList>
            <person name="Das P."/>
            <person name="Kushwaha B."/>
            <person name="Joshi C.G."/>
            <person name="Kumar D."/>
            <person name="Nagpure N.S."/>
            <person name="Sahoo L."/>
            <person name="Das S.P."/>
            <person name="Bit A."/>
            <person name="Patnaik S."/>
            <person name="Meher P.K."/>
            <person name="Jayasankar P."/>
            <person name="Koringa P.G."/>
            <person name="Patel N.V."/>
            <person name="Hinsu A.T."/>
            <person name="Kumar R."/>
            <person name="Pandey M."/>
            <person name="Agarwal S."/>
            <person name="Srivastava S."/>
            <person name="Singh M."/>
            <person name="Iquebal M.A."/>
            <person name="Jaiswal S."/>
            <person name="Angadi U.B."/>
            <person name="Kumar N."/>
            <person name="Raza M."/>
            <person name="Shah T.M."/>
            <person name="Rai A."/>
            <person name="Jena J.K."/>
        </authorList>
    </citation>
    <scope>NUCLEOTIDE SEQUENCE [LARGE SCALE GENOMIC DNA]</scope>
    <source>
        <strain evidence="8">DASCIFA01</strain>
        <tissue evidence="8">Testis</tissue>
    </source>
</reference>
<dbReference type="PROSITE" id="PS50172">
    <property type="entry name" value="BRCT"/>
    <property type="match status" value="3"/>
</dbReference>
<dbReference type="Gene3D" id="3.40.50.10190">
    <property type="entry name" value="BRCT domain"/>
    <property type="match status" value="4"/>
</dbReference>
<name>A0A498LJE4_LABRO</name>
<dbReference type="InterPro" id="IPR051579">
    <property type="entry name" value="DDR_Transcriptional_Reg"/>
</dbReference>
<dbReference type="STRING" id="84645.A0A498LJE4"/>
<comment type="subcellular location">
    <subcellularLocation>
        <location evidence="1">Nucleus</location>
    </subcellularLocation>
</comment>
<protein>
    <recommendedName>
        <fullName evidence="4">PAX-interacting protein 1</fullName>
    </recommendedName>
    <alternativeName>
        <fullName evidence="5">PAX transactivation activation domain-interacting protein</fullName>
    </alternativeName>
</protein>
<dbReference type="PANTHER" id="PTHR23196">
    <property type="entry name" value="PAX TRANSCRIPTION ACTIVATION DOMAIN INTERACTING PROTEIN"/>
    <property type="match status" value="1"/>
</dbReference>
<dbReference type="SMART" id="SM00292">
    <property type="entry name" value="BRCT"/>
    <property type="match status" value="4"/>
</dbReference>
<proteinExistence type="predicted"/>
<dbReference type="CDD" id="cd17711">
    <property type="entry name" value="BRCT_PAXIP1_rpt3"/>
    <property type="match status" value="1"/>
</dbReference>
<dbReference type="GO" id="GO:0005634">
    <property type="term" value="C:nucleus"/>
    <property type="evidence" value="ECO:0007669"/>
    <property type="project" value="UniProtKB-SubCell"/>
</dbReference>
<dbReference type="SUPFAM" id="SSF52113">
    <property type="entry name" value="BRCT domain"/>
    <property type="match status" value="3"/>
</dbReference>
<evidence type="ECO:0000256" key="4">
    <source>
        <dbReference type="ARBA" id="ARBA00023858"/>
    </source>
</evidence>
<evidence type="ECO:0000256" key="6">
    <source>
        <dbReference type="SAM" id="MobiDB-lite"/>
    </source>
</evidence>
<dbReference type="CDD" id="cd17730">
    <property type="entry name" value="BRCT_PAXIP1_rpt4"/>
    <property type="match status" value="1"/>
</dbReference>
<keyword evidence="9" id="KW-1185">Reference proteome</keyword>
<dbReference type="GO" id="GO:0006974">
    <property type="term" value="P:DNA damage response"/>
    <property type="evidence" value="ECO:0007669"/>
    <property type="project" value="UniProtKB-KW"/>
</dbReference>
<dbReference type="Pfam" id="PF16589">
    <property type="entry name" value="BRCT_2"/>
    <property type="match status" value="2"/>
</dbReference>
<feature type="compositionally biased region" description="Basic and acidic residues" evidence="6">
    <location>
        <begin position="125"/>
        <end position="139"/>
    </location>
</feature>
<organism evidence="8 9">
    <name type="scientific">Labeo rohita</name>
    <name type="common">Indian major carp</name>
    <name type="synonym">Cyprinus rohita</name>
    <dbReference type="NCBI Taxonomy" id="84645"/>
    <lineage>
        <taxon>Eukaryota</taxon>
        <taxon>Metazoa</taxon>
        <taxon>Chordata</taxon>
        <taxon>Craniata</taxon>
        <taxon>Vertebrata</taxon>
        <taxon>Euteleostomi</taxon>
        <taxon>Actinopterygii</taxon>
        <taxon>Neopterygii</taxon>
        <taxon>Teleostei</taxon>
        <taxon>Ostariophysi</taxon>
        <taxon>Cypriniformes</taxon>
        <taxon>Cyprinidae</taxon>
        <taxon>Labeoninae</taxon>
        <taxon>Labeonini</taxon>
        <taxon>Labeo</taxon>
    </lineage>
</organism>